<evidence type="ECO:0000256" key="2">
    <source>
        <dbReference type="ARBA" id="ARBA00022500"/>
    </source>
</evidence>
<keyword evidence="10" id="KW-0808">Transferase</keyword>
<proteinExistence type="inferred from homology"/>
<comment type="domain">
    <text evidence="5">Contains a C-terminal catalytic domain, and an N-terminal region which modulates catalytic activity.</text>
</comment>
<comment type="catalytic activity">
    <reaction evidence="5">
        <text>L-glutaminyl-[protein] + H2O = L-glutamyl-[protein] + NH4(+)</text>
        <dbReference type="Rhea" id="RHEA:16441"/>
        <dbReference type="Rhea" id="RHEA-COMP:10207"/>
        <dbReference type="Rhea" id="RHEA-COMP:10208"/>
        <dbReference type="ChEBI" id="CHEBI:15377"/>
        <dbReference type="ChEBI" id="CHEBI:28938"/>
        <dbReference type="ChEBI" id="CHEBI:29973"/>
        <dbReference type="ChEBI" id="CHEBI:30011"/>
        <dbReference type="EC" id="3.5.1.44"/>
    </reaction>
</comment>
<gene>
    <name evidence="5 10" type="primary">cheB</name>
    <name evidence="10" type="ORF">FHG66_19290</name>
</gene>
<dbReference type="NCBIfam" id="NF001965">
    <property type="entry name" value="PRK00742.1"/>
    <property type="match status" value="1"/>
</dbReference>
<evidence type="ECO:0000256" key="3">
    <source>
        <dbReference type="ARBA" id="ARBA00022801"/>
    </source>
</evidence>
<dbReference type="OrthoDB" id="9793421at2"/>
<comment type="caution">
    <text evidence="10">The sequence shown here is derived from an EMBL/GenBank/DDBJ whole genome shotgun (WGS) entry which is preliminary data.</text>
</comment>
<evidence type="ECO:0000256" key="4">
    <source>
        <dbReference type="ARBA" id="ARBA00048267"/>
    </source>
</evidence>
<dbReference type="Pfam" id="PF01339">
    <property type="entry name" value="CheB_methylest"/>
    <property type="match status" value="1"/>
</dbReference>
<dbReference type="CDD" id="cd16432">
    <property type="entry name" value="CheB_Rec"/>
    <property type="match status" value="1"/>
</dbReference>
<sequence>MIKLLIVDDSALMRRLLAGLFAAEGDFEVRLARDGEEGLDMARAERPDVMTLDVQMPRMDGLACLDRLMIEAPCPVVMVSAITEKGAEATLEALRLGAVDVVTKPTGAVSLEMDRLGPLIVAKVRAAAGAKLRRSLRLTEVVRHRVGREALSLQRSSRSLLAIRPEPAAAVGRMVLIGTSTGGPPALETVLSQFPADFPCPVLVVQHMPATFTGAMARRLDALCAIEVVEVDAPMPIVPGRAYIGRGDADLLLARRSGGLVALPAPASEKYLWHPSVDRMVDSVLELLPAEQLLGVLMTGMGRDGAEAMTRLRQRGGRTIAESEATAVVWGMPGELVRSGGAEAVVPLDEIAPLILRMVT</sequence>
<feature type="modified residue" description="4-aspartylphosphate" evidence="5 7">
    <location>
        <position position="53"/>
    </location>
</feature>
<feature type="active site" evidence="5 6">
    <location>
        <position position="304"/>
    </location>
</feature>
<reference evidence="10 11" key="1">
    <citation type="submission" date="2019-06" db="EMBL/GenBank/DDBJ databases">
        <title>YIM 131921 draft genome.</title>
        <authorList>
            <person name="Jiang L."/>
        </authorList>
    </citation>
    <scope>NUCLEOTIDE SEQUENCE [LARGE SCALE GENOMIC DNA]</scope>
    <source>
        <strain evidence="10 11">YIM 131921</strain>
    </source>
</reference>
<dbReference type="GO" id="GO:0050568">
    <property type="term" value="F:protein-glutamine glutaminase activity"/>
    <property type="evidence" value="ECO:0007669"/>
    <property type="project" value="UniProtKB-UniRule"/>
</dbReference>
<dbReference type="GO" id="GO:0000156">
    <property type="term" value="F:phosphorelay response regulator activity"/>
    <property type="evidence" value="ECO:0007669"/>
    <property type="project" value="InterPro"/>
</dbReference>
<feature type="active site" evidence="5 6">
    <location>
        <position position="180"/>
    </location>
</feature>
<dbReference type="Gene3D" id="3.40.50.2300">
    <property type="match status" value="1"/>
</dbReference>
<dbReference type="GO" id="GO:0032259">
    <property type="term" value="P:methylation"/>
    <property type="evidence" value="ECO:0007669"/>
    <property type="project" value="UniProtKB-KW"/>
</dbReference>
<evidence type="ECO:0000313" key="10">
    <source>
        <dbReference type="EMBL" id="TNC46230.1"/>
    </source>
</evidence>
<evidence type="ECO:0000259" key="8">
    <source>
        <dbReference type="PROSITE" id="PS50110"/>
    </source>
</evidence>
<dbReference type="EC" id="3.1.1.61" evidence="5"/>
<comment type="PTM">
    <text evidence="5">Phosphorylated by CheA. Phosphorylation of the N-terminal regulatory domain activates the methylesterase activity.</text>
</comment>
<dbReference type="AlphaFoldDB" id="A0A5C4MKY3"/>
<dbReference type="GO" id="GO:0005737">
    <property type="term" value="C:cytoplasm"/>
    <property type="evidence" value="ECO:0007669"/>
    <property type="project" value="UniProtKB-SubCell"/>
</dbReference>
<dbReference type="PROSITE" id="PS50110">
    <property type="entry name" value="RESPONSE_REGULATORY"/>
    <property type="match status" value="1"/>
</dbReference>
<dbReference type="CDD" id="cd17541">
    <property type="entry name" value="REC_CheB-like"/>
    <property type="match status" value="1"/>
</dbReference>
<dbReference type="GO" id="GO:0008984">
    <property type="term" value="F:protein-glutamate methylesterase activity"/>
    <property type="evidence" value="ECO:0007669"/>
    <property type="project" value="UniProtKB-UniRule"/>
</dbReference>
<dbReference type="InterPro" id="IPR001789">
    <property type="entry name" value="Sig_transdc_resp-reg_receiver"/>
</dbReference>
<feature type="active site" evidence="5 6">
    <location>
        <position position="207"/>
    </location>
</feature>
<protein>
    <recommendedName>
        <fullName evidence="5">Protein-glutamate methylesterase/protein-glutamine glutaminase</fullName>
        <ecNumber evidence="5">3.1.1.61</ecNumber>
        <ecNumber evidence="5">3.5.1.44</ecNumber>
    </recommendedName>
</protein>
<dbReference type="PROSITE" id="PS50122">
    <property type="entry name" value="CHEB"/>
    <property type="match status" value="1"/>
</dbReference>
<dbReference type="Pfam" id="PF00072">
    <property type="entry name" value="Response_reg"/>
    <property type="match status" value="1"/>
</dbReference>
<dbReference type="Proteomes" id="UP000305887">
    <property type="component" value="Unassembled WGS sequence"/>
</dbReference>
<evidence type="ECO:0000256" key="1">
    <source>
        <dbReference type="ARBA" id="ARBA00022490"/>
    </source>
</evidence>
<feature type="domain" description="CheB-type methylesterase" evidence="9">
    <location>
        <begin position="165"/>
        <end position="360"/>
    </location>
</feature>
<dbReference type="EC" id="3.5.1.44" evidence="5"/>
<evidence type="ECO:0000256" key="5">
    <source>
        <dbReference type="HAMAP-Rule" id="MF_00099"/>
    </source>
</evidence>
<dbReference type="GO" id="GO:0006935">
    <property type="term" value="P:chemotaxis"/>
    <property type="evidence" value="ECO:0007669"/>
    <property type="project" value="UniProtKB-UniRule"/>
</dbReference>
<evidence type="ECO:0000313" key="11">
    <source>
        <dbReference type="Proteomes" id="UP000305887"/>
    </source>
</evidence>
<keyword evidence="3 5" id="KW-0378">Hydrolase</keyword>
<keyword evidence="2 5" id="KW-0145">Chemotaxis</keyword>
<dbReference type="InterPro" id="IPR008248">
    <property type="entry name" value="CheB-like"/>
</dbReference>
<keyword evidence="11" id="KW-1185">Reference proteome</keyword>
<dbReference type="PANTHER" id="PTHR42872:SF6">
    <property type="entry name" value="PROTEIN-GLUTAMATE METHYLESTERASE_PROTEIN-GLUTAMINE GLUTAMINASE"/>
    <property type="match status" value="1"/>
</dbReference>
<keyword evidence="1 5" id="KW-0963">Cytoplasm</keyword>
<dbReference type="EMBL" id="VDFU01000039">
    <property type="protein sequence ID" value="TNC46230.1"/>
    <property type="molecule type" value="Genomic_DNA"/>
</dbReference>
<dbReference type="HAMAP" id="MF_00099">
    <property type="entry name" value="CheB_chemtxs"/>
    <property type="match status" value="1"/>
</dbReference>
<dbReference type="SUPFAM" id="SSF52172">
    <property type="entry name" value="CheY-like"/>
    <property type="match status" value="1"/>
</dbReference>
<dbReference type="PANTHER" id="PTHR42872">
    <property type="entry name" value="PROTEIN-GLUTAMATE METHYLESTERASE/PROTEIN-GLUTAMINE GLUTAMINASE"/>
    <property type="match status" value="1"/>
</dbReference>
<comment type="function">
    <text evidence="5">Involved in chemotaxis. Part of a chemotaxis signal transduction system that modulates chemotaxis in response to various stimuli. Catalyzes the demethylation of specific methylglutamate residues introduced into the chemoreceptors (methyl-accepting chemotaxis proteins or MCP) by CheR. Also mediates the irreversible deamidation of specific glutamine residues to glutamic acid.</text>
</comment>
<dbReference type="PIRSF" id="PIRSF000876">
    <property type="entry name" value="RR_chemtxs_CheB"/>
    <property type="match status" value="1"/>
</dbReference>
<dbReference type="InterPro" id="IPR000673">
    <property type="entry name" value="Sig_transdc_resp-reg_Me-estase"/>
</dbReference>
<evidence type="ECO:0000256" key="6">
    <source>
        <dbReference type="PROSITE-ProRule" id="PRU00050"/>
    </source>
</evidence>
<dbReference type="GO" id="GO:0008168">
    <property type="term" value="F:methyltransferase activity"/>
    <property type="evidence" value="ECO:0007669"/>
    <property type="project" value="UniProtKB-KW"/>
</dbReference>
<evidence type="ECO:0000256" key="7">
    <source>
        <dbReference type="PROSITE-ProRule" id="PRU00169"/>
    </source>
</evidence>
<dbReference type="InterPro" id="IPR011006">
    <property type="entry name" value="CheY-like_superfamily"/>
</dbReference>
<dbReference type="InterPro" id="IPR035909">
    <property type="entry name" value="CheB_C"/>
</dbReference>
<feature type="domain" description="Response regulatory" evidence="8">
    <location>
        <begin position="3"/>
        <end position="119"/>
    </location>
</feature>
<name>A0A5C4MKY3_9RHOB</name>
<dbReference type="Gene3D" id="3.40.50.180">
    <property type="entry name" value="Methylesterase CheB, C-terminal domain"/>
    <property type="match status" value="1"/>
</dbReference>
<evidence type="ECO:0000259" key="9">
    <source>
        <dbReference type="PROSITE" id="PS50122"/>
    </source>
</evidence>
<dbReference type="SMART" id="SM00448">
    <property type="entry name" value="REC"/>
    <property type="match status" value="1"/>
</dbReference>
<dbReference type="SUPFAM" id="SSF52738">
    <property type="entry name" value="Methylesterase CheB, C-terminal domain"/>
    <property type="match status" value="1"/>
</dbReference>
<comment type="similarity">
    <text evidence="5">Belongs to the CheB family.</text>
</comment>
<organism evidence="10 11">
    <name type="scientific">Rubellimicrobium rubrum</name>
    <dbReference type="NCBI Taxonomy" id="2585369"/>
    <lineage>
        <taxon>Bacteria</taxon>
        <taxon>Pseudomonadati</taxon>
        <taxon>Pseudomonadota</taxon>
        <taxon>Alphaproteobacteria</taxon>
        <taxon>Rhodobacterales</taxon>
        <taxon>Roseobacteraceae</taxon>
        <taxon>Rubellimicrobium</taxon>
    </lineage>
</organism>
<accession>A0A5C4MKY3</accession>
<keyword evidence="10" id="KW-0489">Methyltransferase</keyword>
<comment type="subcellular location">
    <subcellularLocation>
        <location evidence="5">Cytoplasm</location>
    </subcellularLocation>
</comment>
<keyword evidence="5 7" id="KW-0597">Phosphoprotein</keyword>
<dbReference type="RefSeq" id="WP_139078683.1">
    <property type="nucleotide sequence ID" value="NZ_VDFU01000039.1"/>
</dbReference>
<comment type="catalytic activity">
    <reaction evidence="4 5">
        <text>[protein]-L-glutamate 5-O-methyl ester + H2O = L-glutamyl-[protein] + methanol + H(+)</text>
        <dbReference type="Rhea" id="RHEA:23236"/>
        <dbReference type="Rhea" id="RHEA-COMP:10208"/>
        <dbReference type="Rhea" id="RHEA-COMP:10311"/>
        <dbReference type="ChEBI" id="CHEBI:15377"/>
        <dbReference type="ChEBI" id="CHEBI:15378"/>
        <dbReference type="ChEBI" id="CHEBI:17790"/>
        <dbReference type="ChEBI" id="CHEBI:29973"/>
        <dbReference type="ChEBI" id="CHEBI:82795"/>
        <dbReference type="EC" id="3.1.1.61"/>
    </reaction>
</comment>